<dbReference type="PROSITE" id="PS50850">
    <property type="entry name" value="MFS"/>
    <property type="match status" value="1"/>
</dbReference>
<keyword evidence="5 6" id="KW-0472">Membrane</keyword>
<feature type="transmembrane region" description="Helical" evidence="6">
    <location>
        <begin position="365"/>
        <end position="383"/>
    </location>
</feature>
<evidence type="ECO:0000313" key="9">
    <source>
        <dbReference type="Proteomes" id="UP000030651"/>
    </source>
</evidence>
<dbReference type="Pfam" id="PF07690">
    <property type="entry name" value="MFS_1"/>
    <property type="match status" value="1"/>
</dbReference>
<keyword evidence="3 6" id="KW-0812">Transmembrane</keyword>
<feature type="transmembrane region" description="Helical" evidence="6">
    <location>
        <begin position="130"/>
        <end position="151"/>
    </location>
</feature>
<dbReference type="AlphaFoldDB" id="W3X3H3"/>
<evidence type="ECO:0000256" key="2">
    <source>
        <dbReference type="ARBA" id="ARBA00022448"/>
    </source>
</evidence>
<dbReference type="KEGG" id="pfy:PFICI_09544"/>
<evidence type="ECO:0000256" key="1">
    <source>
        <dbReference type="ARBA" id="ARBA00004141"/>
    </source>
</evidence>
<feature type="transmembrane region" description="Helical" evidence="6">
    <location>
        <begin position="427"/>
        <end position="448"/>
    </location>
</feature>
<dbReference type="GeneID" id="19274557"/>
<accession>W3X3H3</accession>
<organism evidence="8 9">
    <name type="scientific">Pestalotiopsis fici (strain W106-1 / CGMCC3.15140)</name>
    <dbReference type="NCBI Taxonomy" id="1229662"/>
    <lineage>
        <taxon>Eukaryota</taxon>
        <taxon>Fungi</taxon>
        <taxon>Dikarya</taxon>
        <taxon>Ascomycota</taxon>
        <taxon>Pezizomycotina</taxon>
        <taxon>Sordariomycetes</taxon>
        <taxon>Xylariomycetidae</taxon>
        <taxon>Amphisphaeriales</taxon>
        <taxon>Sporocadaceae</taxon>
        <taxon>Pestalotiopsis</taxon>
    </lineage>
</organism>
<sequence>MSLDNEKPDVTMAEVRGDPKMTQEEAMPYALLSEDDAAFMNRFTEEQRMKLLRKIDWRLIPALGFLYLISYLDRANIGNANIEGLSVDIGLTGNQFNVALAIFFIPYILLGTSTPLLIPANMALKWFKRPSLWIAIMTTTWGTVLLCSGFVRNYAGLLVCRVLLGVTEAGFFPGAILIVTNWYNWSEVGVRVALFYTSSALAGAFSGLLAYLIAKMDGIGGYEGWRWIFLLEGGVSTIIGLACPFIIIDTPAASNWLTEDEKRYLTLRKEIEDGGREVQAKGHKITGKVVLATLTDWKIYLQAIIALSNTIPNYGFKFTMPQIMKNMGYTSANAQLLTIPPYVLGAISAYLSARFADRFKWRMPFIVGPQILVLIGFAITCAYSQDIKNRIAENYFAVSLACIGLYPIIPGANAWNSNNLAGPAKRNVGIGLLGTFASAGGLAGSFIYVESEAPKYPTGFGMSLGMAAAGIVAALALEFLLWRINKTNEKYTFEEIKMKYTDDELADMGDKSPLFKYKL</sequence>
<dbReference type="InterPro" id="IPR036259">
    <property type="entry name" value="MFS_trans_sf"/>
</dbReference>
<reference evidence="9" key="1">
    <citation type="journal article" date="2015" name="BMC Genomics">
        <title>Genomic and transcriptomic analysis of the endophytic fungus Pestalotiopsis fici reveals its lifestyle and high potential for synthesis of natural products.</title>
        <authorList>
            <person name="Wang X."/>
            <person name="Zhang X."/>
            <person name="Liu L."/>
            <person name="Xiang M."/>
            <person name="Wang W."/>
            <person name="Sun X."/>
            <person name="Che Y."/>
            <person name="Guo L."/>
            <person name="Liu G."/>
            <person name="Guo L."/>
            <person name="Wang C."/>
            <person name="Yin W.B."/>
            <person name="Stadler M."/>
            <person name="Zhang X."/>
            <person name="Liu X."/>
        </authorList>
    </citation>
    <scope>NUCLEOTIDE SEQUENCE [LARGE SCALE GENOMIC DNA]</scope>
    <source>
        <strain evidence="9">W106-1 / CGMCC3.15140</strain>
    </source>
</reference>
<keyword evidence="9" id="KW-1185">Reference proteome</keyword>
<dbReference type="GO" id="GO:0022857">
    <property type="term" value="F:transmembrane transporter activity"/>
    <property type="evidence" value="ECO:0007669"/>
    <property type="project" value="InterPro"/>
</dbReference>
<dbReference type="OrthoDB" id="2962993at2759"/>
<feature type="transmembrane region" description="Helical" evidence="6">
    <location>
        <begin position="158"/>
        <end position="180"/>
    </location>
</feature>
<dbReference type="FunFam" id="1.20.1250.20:FF:000013">
    <property type="entry name" value="MFS general substrate transporter"/>
    <property type="match status" value="1"/>
</dbReference>
<dbReference type="GO" id="GO:0016020">
    <property type="term" value="C:membrane"/>
    <property type="evidence" value="ECO:0007669"/>
    <property type="project" value="UniProtKB-SubCell"/>
</dbReference>
<feature type="domain" description="Major facilitator superfamily (MFS) profile" evidence="7">
    <location>
        <begin position="59"/>
        <end position="488"/>
    </location>
</feature>
<dbReference type="InterPro" id="IPR020846">
    <property type="entry name" value="MFS_dom"/>
</dbReference>
<dbReference type="PANTHER" id="PTHR43791:SF54">
    <property type="entry name" value="MAJOR FACILITATOR SUPERFAMILY (MFS) PROFILE DOMAIN-CONTAINING PROTEIN-RELATED"/>
    <property type="match status" value="1"/>
</dbReference>
<dbReference type="Proteomes" id="UP000030651">
    <property type="component" value="Unassembled WGS sequence"/>
</dbReference>
<evidence type="ECO:0000256" key="5">
    <source>
        <dbReference type="ARBA" id="ARBA00023136"/>
    </source>
</evidence>
<dbReference type="PANTHER" id="PTHR43791">
    <property type="entry name" value="PERMEASE-RELATED"/>
    <property type="match status" value="1"/>
</dbReference>
<dbReference type="EMBL" id="KI912114">
    <property type="protein sequence ID" value="ETS79691.1"/>
    <property type="molecule type" value="Genomic_DNA"/>
</dbReference>
<evidence type="ECO:0000256" key="3">
    <source>
        <dbReference type="ARBA" id="ARBA00022692"/>
    </source>
</evidence>
<dbReference type="HOGENOM" id="CLU_001265_0_1_1"/>
<feature type="transmembrane region" description="Helical" evidence="6">
    <location>
        <begin position="460"/>
        <end position="482"/>
    </location>
</feature>
<dbReference type="RefSeq" id="XP_007836316.1">
    <property type="nucleotide sequence ID" value="XM_007838125.1"/>
</dbReference>
<keyword evidence="2" id="KW-0813">Transport</keyword>
<evidence type="ECO:0000313" key="8">
    <source>
        <dbReference type="EMBL" id="ETS79691.1"/>
    </source>
</evidence>
<dbReference type="InterPro" id="IPR011701">
    <property type="entry name" value="MFS"/>
</dbReference>
<evidence type="ECO:0000256" key="6">
    <source>
        <dbReference type="SAM" id="Phobius"/>
    </source>
</evidence>
<dbReference type="Gene3D" id="1.20.1250.20">
    <property type="entry name" value="MFS general substrate transporter like domains"/>
    <property type="match status" value="2"/>
</dbReference>
<name>W3X3H3_PESFW</name>
<feature type="transmembrane region" description="Helical" evidence="6">
    <location>
        <begin position="334"/>
        <end position="353"/>
    </location>
</feature>
<feature type="transmembrane region" description="Helical" evidence="6">
    <location>
        <begin position="225"/>
        <end position="248"/>
    </location>
</feature>
<dbReference type="eggNOG" id="KOG2533">
    <property type="taxonomic scope" value="Eukaryota"/>
</dbReference>
<dbReference type="SUPFAM" id="SSF103473">
    <property type="entry name" value="MFS general substrate transporter"/>
    <property type="match status" value="1"/>
</dbReference>
<gene>
    <name evidence="8" type="ORF">PFICI_09544</name>
</gene>
<feature type="transmembrane region" description="Helical" evidence="6">
    <location>
        <begin position="192"/>
        <end position="213"/>
    </location>
</feature>
<proteinExistence type="predicted"/>
<comment type="subcellular location">
    <subcellularLocation>
        <location evidence="1">Membrane</location>
        <topology evidence="1">Multi-pass membrane protein</topology>
    </subcellularLocation>
</comment>
<keyword evidence="4 6" id="KW-1133">Transmembrane helix</keyword>
<evidence type="ECO:0000256" key="4">
    <source>
        <dbReference type="ARBA" id="ARBA00022989"/>
    </source>
</evidence>
<feature type="transmembrane region" description="Helical" evidence="6">
    <location>
        <begin position="98"/>
        <end position="118"/>
    </location>
</feature>
<protein>
    <recommendedName>
        <fullName evidence="7">Major facilitator superfamily (MFS) profile domain-containing protein</fullName>
    </recommendedName>
</protein>
<dbReference type="InParanoid" id="W3X3H3"/>
<evidence type="ECO:0000259" key="7">
    <source>
        <dbReference type="PROSITE" id="PS50850"/>
    </source>
</evidence>
<dbReference type="FunFam" id="1.20.1250.20:FF:000057">
    <property type="entry name" value="MFS general substrate transporter"/>
    <property type="match status" value="1"/>
</dbReference>